<evidence type="ECO:0000259" key="1">
    <source>
        <dbReference type="PROSITE" id="PS51186"/>
    </source>
</evidence>
<dbReference type="InterPro" id="IPR000182">
    <property type="entry name" value="GNAT_dom"/>
</dbReference>
<keyword evidence="2" id="KW-0808">Transferase</keyword>
<dbReference type="EMBL" id="CP094532">
    <property type="protein sequence ID" value="UOE41363.1"/>
    <property type="molecule type" value="Genomic_DNA"/>
</dbReference>
<dbReference type="Proteomes" id="UP000831460">
    <property type="component" value="Chromosome"/>
</dbReference>
<keyword evidence="3" id="KW-1185">Reference proteome</keyword>
<proteinExistence type="predicted"/>
<protein>
    <submittedName>
        <fullName evidence="2">GNAT family N-acetyltransferase</fullName>
        <ecNumber evidence="2">2.3.1.-</ecNumber>
    </submittedName>
</protein>
<sequence length="205" mass="23940">MNVRNATKEDIPFIVNAIIEIEKTSDSNTFNNLFGCDTETTRRYLTQFLNDDENLDIELSLNTYSIAEINHQIVGCCSLIFTNHNYYQSKGELFPIWLERKHLENFVKNANSLPDVKNTSENKDFVEYIYVDEKSRGMGVAKKMINEQMSKISNEYVYINVLENNISAIEYYEKIGFTKFQSLEIDNQENKIYPCVKKLILLKKI</sequence>
<evidence type="ECO:0000313" key="3">
    <source>
        <dbReference type="Proteomes" id="UP000831460"/>
    </source>
</evidence>
<reference evidence="2 3" key="1">
    <citation type="submission" date="2022-03" db="EMBL/GenBank/DDBJ databases">
        <title>Chryseobacterium sp. isolated from particulate matters in swine house.</title>
        <authorList>
            <person name="Won M."/>
            <person name="Kim S.-J."/>
            <person name="Kwon S.-W."/>
        </authorList>
    </citation>
    <scope>NUCLEOTIDE SEQUENCE [LARGE SCALE GENOMIC DNA]</scope>
    <source>
        <strain evidence="2 3">SC2-2</strain>
    </source>
</reference>
<dbReference type="EC" id="2.3.1.-" evidence="2"/>
<accession>A0ABY4BQ82</accession>
<dbReference type="SUPFAM" id="SSF55729">
    <property type="entry name" value="Acyl-CoA N-acyltransferases (Nat)"/>
    <property type="match status" value="1"/>
</dbReference>
<feature type="domain" description="N-acetyltransferase" evidence="1">
    <location>
        <begin position="1"/>
        <end position="205"/>
    </location>
</feature>
<keyword evidence="2" id="KW-0012">Acyltransferase</keyword>
<evidence type="ECO:0000313" key="2">
    <source>
        <dbReference type="EMBL" id="UOE41363.1"/>
    </source>
</evidence>
<dbReference type="PROSITE" id="PS51186">
    <property type="entry name" value="GNAT"/>
    <property type="match status" value="1"/>
</dbReference>
<dbReference type="Gene3D" id="3.40.630.30">
    <property type="match status" value="1"/>
</dbReference>
<gene>
    <name evidence="2" type="ORF">MTP09_01580</name>
</gene>
<dbReference type="InterPro" id="IPR016181">
    <property type="entry name" value="Acyl_CoA_acyltransferase"/>
</dbReference>
<organism evidence="2 3">
    <name type="scientific">Chryseobacterium suipulveris</name>
    <dbReference type="NCBI Taxonomy" id="2929800"/>
    <lineage>
        <taxon>Bacteria</taxon>
        <taxon>Pseudomonadati</taxon>
        <taxon>Bacteroidota</taxon>
        <taxon>Flavobacteriia</taxon>
        <taxon>Flavobacteriales</taxon>
        <taxon>Weeksellaceae</taxon>
        <taxon>Chryseobacterium group</taxon>
        <taxon>Chryseobacterium</taxon>
    </lineage>
</organism>
<name>A0ABY4BQ82_9FLAO</name>
<dbReference type="GO" id="GO:0016746">
    <property type="term" value="F:acyltransferase activity"/>
    <property type="evidence" value="ECO:0007669"/>
    <property type="project" value="UniProtKB-KW"/>
</dbReference>
<dbReference type="RefSeq" id="WP_243550014.1">
    <property type="nucleotide sequence ID" value="NZ_CP094532.1"/>
</dbReference>
<dbReference type="Pfam" id="PF00583">
    <property type="entry name" value="Acetyltransf_1"/>
    <property type="match status" value="1"/>
</dbReference>